<dbReference type="Proteomes" id="UP001185028">
    <property type="component" value="Unassembled WGS sequence"/>
</dbReference>
<gene>
    <name evidence="6" type="ORF">JOC58_003713</name>
</gene>
<evidence type="ECO:0000313" key="7">
    <source>
        <dbReference type="Proteomes" id="UP001185028"/>
    </source>
</evidence>
<dbReference type="PANTHER" id="PTHR33798">
    <property type="entry name" value="FLAVOPROTEIN OXYGENASE"/>
    <property type="match status" value="1"/>
</dbReference>
<dbReference type="EMBL" id="JAVDQH010000018">
    <property type="protein sequence ID" value="MDR6245797.1"/>
    <property type="molecule type" value="Genomic_DNA"/>
</dbReference>
<protein>
    <submittedName>
        <fullName evidence="6">Flavin reductase (DIM6/NTAB) family NADH-FMN oxidoreductase RutF</fullName>
    </submittedName>
</protein>
<organism evidence="6 7">
    <name type="scientific">Paenibacillus hunanensis</name>
    <dbReference type="NCBI Taxonomy" id="539262"/>
    <lineage>
        <taxon>Bacteria</taxon>
        <taxon>Bacillati</taxon>
        <taxon>Bacillota</taxon>
        <taxon>Bacilli</taxon>
        <taxon>Bacillales</taxon>
        <taxon>Paenibacillaceae</taxon>
        <taxon>Paenibacillus</taxon>
    </lineage>
</organism>
<evidence type="ECO:0000259" key="5">
    <source>
        <dbReference type="SMART" id="SM00903"/>
    </source>
</evidence>
<name>A0ABU1J4A5_9BACL</name>
<evidence type="ECO:0000313" key="6">
    <source>
        <dbReference type="EMBL" id="MDR6245797.1"/>
    </source>
</evidence>
<evidence type="ECO:0000256" key="1">
    <source>
        <dbReference type="ARBA" id="ARBA00001917"/>
    </source>
</evidence>
<evidence type="ECO:0000256" key="2">
    <source>
        <dbReference type="ARBA" id="ARBA00022630"/>
    </source>
</evidence>
<evidence type="ECO:0000256" key="4">
    <source>
        <dbReference type="ARBA" id="ARBA00038054"/>
    </source>
</evidence>
<feature type="domain" description="Flavin reductase like" evidence="5">
    <location>
        <begin position="19"/>
        <end position="170"/>
    </location>
</feature>
<dbReference type="InterPro" id="IPR012349">
    <property type="entry name" value="Split_barrel_FMN-bd"/>
</dbReference>
<dbReference type="PANTHER" id="PTHR33798:SF5">
    <property type="entry name" value="FLAVIN REDUCTASE LIKE DOMAIN-CONTAINING PROTEIN"/>
    <property type="match status" value="1"/>
</dbReference>
<dbReference type="Gene3D" id="2.30.110.10">
    <property type="entry name" value="Electron Transport, Fmn-binding Protein, Chain A"/>
    <property type="match status" value="1"/>
</dbReference>
<dbReference type="SUPFAM" id="SSF50475">
    <property type="entry name" value="FMN-binding split barrel"/>
    <property type="match status" value="1"/>
</dbReference>
<evidence type="ECO:0000256" key="3">
    <source>
        <dbReference type="ARBA" id="ARBA00022643"/>
    </source>
</evidence>
<comment type="similarity">
    <text evidence="4">Belongs to the flavoredoxin family.</text>
</comment>
<proteinExistence type="inferred from homology"/>
<comment type="caution">
    <text evidence="6">The sequence shown here is derived from an EMBL/GenBank/DDBJ whole genome shotgun (WGS) entry which is preliminary data.</text>
</comment>
<dbReference type="InterPro" id="IPR002563">
    <property type="entry name" value="Flavin_Rdtase-like_dom"/>
</dbReference>
<sequence>MEIITDQLTWKDSYKLYTGSIVPRPIALVSTMSAEGVPNLAPFSNFCGVCPQPFTVAFAPLIRPEDGTKKDTLRNIEATGQFVINIVTEQIVAQVNEASFEFAYGVNEFQETGLTPVPSAQVLPYRVKESPIHMECVLEDILTIGKGAGSSNLVLGRVVQMHIDDRIYDHGKIDPFQLQPVARLAGEYYARMSDLFTIASPKRDKSIGTK</sequence>
<dbReference type="SMART" id="SM00903">
    <property type="entry name" value="Flavin_Reduct"/>
    <property type="match status" value="1"/>
</dbReference>
<dbReference type="Pfam" id="PF01613">
    <property type="entry name" value="Flavin_Reduct"/>
    <property type="match status" value="1"/>
</dbReference>
<keyword evidence="7" id="KW-1185">Reference proteome</keyword>
<comment type="cofactor">
    <cofactor evidence="1">
        <name>FMN</name>
        <dbReference type="ChEBI" id="CHEBI:58210"/>
    </cofactor>
</comment>
<keyword evidence="2" id="KW-0285">Flavoprotein</keyword>
<reference evidence="6 7" key="1">
    <citation type="submission" date="2023-07" db="EMBL/GenBank/DDBJ databases">
        <title>Genomic Encyclopedia of Type Strains, Phase IV (KMG-IV): sequencing the most valuable type-strain genomes for metagenomic binning, comparative biology and taxonomic classification.</title>
        <authorList>
            <person name="Goeker M."/>
        </authorList>
    </citation>
    <scope>NUCLEOTIDE SEQUENCE [LARGE SCALE GENOMIC DNA]</scope>
    <source>
        <strain evidence="6 7">DSM 22170</strain>
    </source>
</reference>
<accession>A0ABU1J4A5</accession>
<dbReference type="RefSeq" id="WP_188776024.1">
    <property type="nucleotide sequence ID" value="NZ_BMMB01000005.1"/>
</dbReference>
<keyword evidence="3" id="KW-0288">FMN</keyword>